<accession>A0A5J4YZ65</accession>
<feature type="region of interest" description="Disordered" evidence="1">
    <location>
        <begin position="1"/>
        <end position="22"/>
    </location>
</feature>
<keyword evidence="2" id="KW-0812">Transmembrane</keyword>
<dbReference type="AlphaFoldDB" id="A0A5J4YZ65"/>
<feature type="compositionally biased region" description="Basic and acidic residues" evidence="1">
    <location>
        <begin position="157"/>
        <end position="168"/>
    </location>
</feature>
<name>A0A5J4YZ65_PORPP</name>
<organism evidence="3 4">
    <name type="scientific">Porphyridium purpureum</name>
    <name type="common">Red alga</name>
    <name type="synonym">Porphyridium cruentum</name>
    <dbReference type="NCBI Taxonomy" id="35688"/>
    <lineage>
        <taxon>Eukaryota</taxon>
        <taxon>Rhodophyta</taxon>
        <taxon>Bangiophyceae</taxon>
        <taxon>Porphyridiales</taxon>
        <taxon>Porphyridiaceae</taxon>
        <taxon>Porphyridium</taxon>
    </lineage>
</organism>
<reference evidence="4" key="1">
    <citation type="journal article" date="2019" name="Nat. Commun.">
        <title>Expansion of phycobilisome linker gene families in mesophilic red algae.</title>
        <authorList>
            <person name="Lee J."/>
            <person name="Kim D."/>
            <person name="Bhattacharya D."/>
            <person name="Yoon H.S."/>
        </authorList>
    </citation>
    <scope>NUCLEOTIDE SEQUENCE [LARGE SCALE GENOMIC DNA]</scope>
    <source>
        <strain evidence="4">CCMP 1328</strain>
    </source>
</reference>
<evidence type="ECO:0000313" key="3">
    <source>
        <dbReference type="EMBL" id="KAA8496398.1"/>
    </source>
</evidence>
<evidence type="ECO:0000256" key="1">
    <source>
        <dbReference type="SAM" id="MobiDB-lite"/>
    </source>
</evidence>
<keyword evidence="2" id="KW-1133">Transmembrane helix</keyword>
<feature type="compositionally biased region" description="Basic and acidic residues" evidence="1">
    <location>
        <begin position="136"/>
        <end position="148"/>
    </location>
</feature>
<proteinExistence type="predicted"/>
<comment type="caution">
    <text evidence="3">The sequence shown here is derived from an EMBL/GenBank/DDBJ whole genome shotgun (WGS) entry which is preliminary data.</text>
</comment>
<dbReference type="OMA" id="SNCTIAP"/>
<sequence length="337" mass="38100">MSLDDADNRQPGGSPAPDDVDIASLPLRPFREVYEDAENLGKFDRTGAYAIFDARRSMQYLGYSKNVRRKLLMHASVQRGACQYFKMYTPPSADASGPDELERVLKSWVLQNGRLPPGNGPDRLLWEVPLARSSLDEQERQERVRERAIVPTRRTRERTERARSSYRGDEDDDLDLDEALDQMGRMAKKVAARTFRVLQSGTKRAAQMYDELRAEYVEETEQDRRGQSVVIDPLDPFAPAASEARRKQQPSSAQSRRTRSAERQQRADASASSDRRARVPGYGDGDDDDYSLMNDWTRITQQEWFPVAALFGFVTLMALLSLGDPGVSQVGQKTLGM</sequence>
<feature type="region of interest" description="Disordered" evidence="1">
    <location>
        <begin position="136"/>
        <end position="173"/>
    </location>
</feature>
<evidence type="ECO:0000256" key="2">
    <source>
        <dbReference type="SAM" id="Phobius"/>
    </source>
</evidence>
<dbReference type="EMBL" id="VRMN01000002">
    <property type="protein sequence ID" value="KAA8496398.1"/>
    <property type="molecule type" value="Genomic_DNA"/>
</dbReference>
<keyword evidence="2" id="KW-0472">Membrane</keyword>
<feature type="transmembrane region" description="Helical" evidence="2">
    <location>
        <begin position="304"/>
        <end position="323"/>
    </location>
</feature>
<evidence type="ECO:0000313" key="4">
    <source>
        <dbReference type="Proteomes" id="UP000324585"/>
    </source>
</evidence>
<evidence type="ECO:0008006" key="5">
    <source>
        <dbReference type="Google" id="ProtNLM"/>
    </source>
</evidence>
<keyword evidence="4" id="KW-1185">Reference proteome</keyword>
<feature type="region of interest" description="Disordered" evidence="1">
    <location>
        <begin position="237"/>
        <end position="287"/>
    </location>
</feature>
<dbReference type="Proteomes" id="UP000324585">
    <property type="component" value="Unassembled WGS sequence"/>
</dbReference>
<gene>
    <name evidence="3" type="ORF">FVE85_0127</name>
</gene>
<dbReference type="OrthoDB" id="5982at2759"/>
<protein>
    <recommendedName>
        <fullName evidence="5">GIY-YIG domain-containing protein</fullName>
    </recommendedName>
</protein>